<evidence type="ECO:0000256" key="6">
    <source>
        <dbReference type="PROSITE-ProRule" id="PRU00169"/>
    </source>
</evidence>
<evidence type="ECO:0000256" key="2">
    <source>
        <dbReference type="ARBA" id="ARBA00023012"/>
    </source>
</evidence>
<dbReference type="GO" id="GO:0000976">
    <property type="term" value="F:transcription cis-regulatory region binding"/>
    <property type="evidence" value="ECO:0007669"/>
    <property type="project" value="TreeGrafter"/>
</dbReference>
<dbReference type="InterPro" id="IPR001789">
    <property type="entry name" value="Sig_transdc_resp-reg_receiver"/>
</dbReference>
<evidence type="ECO:0000259" key="8">
    <source>
        <dbReference type="PROSITE" id="PS50110"/>
    </source>
</evidence>
<dbReference type="GO" id="GO:0032993">
    <property type="term" value="C:protein-DNA complex"/>
    <property type="evidence" value="ECO:0007669"/>
    <property type="project" value="TreeGrafter"/>
</dbReference>
<feature type="domain" description="Response regulatory" evidence="8">
    <location>
        <begin position="1"/>
        <end position="108"/>
    </location>
</feature>
<feature type="region of interest" description="Disordered" evidence="7">
    <location>
        <begin position="124"/>
        <end position="145"/>
    </location>
</feature>
<keyword evidence="4 9" id="KW-0238">DNA-binding</keyword>
<dbReference type="Pfam" id="PF00072">
    <property type="entry name" value="Response_reg"/>
    <property type="match status" value="1"/>
</dbReference>
<keyword evidence="2" id="KW-0902">Two-component regulatory system</keyword>
<gene>
    <name evidence="9" type="ORF">GGR91_001657</name>
</gene>
<keyword evidence="3" id="KW-0805">Transcription regulation</keyword>
<dbReference type="AlphaFoldDB" id="A0A840AYB0"/>
<feature type="compositionally biased region" description="Basic and acidic residues" evidence="7">
    <location>
        <begin position="129"/>
        <end position="145"/>
    </location>
</feature>
<dbReference type="PANTHER" id="PTHR48111:SF1">
    <property type="entry name" value="TWO-COMPONENT RESPONSE REGULATOR ORR33"/>
    <property type="match status" value="1"/>
</dbReference>
<proteinExistence type="predicted"/>
<keyword evidence="1 6" id="KW-0597">Phosphoprotein</keyword>
<dbReference type="SUPFAM" id="SSF52172">
    <property type="entry name" value="CheY-like"/>
    <property type="match status" value="1"/>
</dbReference>
<protein>
    <submittedName>
        <fullName evidence="9">CheY-like chemotaxis protein/DNA-binding MarR family transcriptional regulator</fullName>
    </submittedName>
</protein>
<dbReference type="InterPro" id="IPR000835">
    <property type="entry name" value="HTH_MarR-typ"/>
</dbReference>
<sequence length="263" mass="28893">MDEYREAVSNLGYAVRCAESTPAALSQISKHPDIGIVLTDLKMPEMDGNTLLSEIAIRFKPYRPIVTLVTTGHSSLDAAVLAMQSQASDFLTKPVSMPDLASALLRASAKLSTATPSYQLAERLNNSASREDANPIRASLQRDGKPSERELRAFIKLLFKYHHNKAQFFDPATLTGPSWEILLDLAEASLRGEPVPASSASAATLVPLSTALRHVNNLVEAGLVRRWIDPSDKRRTLLELEPEAKAAMQSYLETAWQFQPQPI</sequence>
<dbReference type="PROSITE" id="PS50110">
    <property type="entry name" value="RESPONSE_REGULATORY"/>
    <property type="match status" value="1"/>
</dbReference>
<evidence type="ECO:0000256" key="7">
    <source>
        <dbReference type="SAM" id="MobiDB-lite"/>
    </source>
</evidence>
<evidence type="ECO:0000256" key="3">
    <source>
        <dbReference type="ARBA" id="ARBA00023015"/>
    </source>
</evidence>
<evidence type="ECO:0000313" key="10">
    <source>
        <dbReference type="Proteomes" id="UP000581447"/>
    </source>
</evidence>
<dbReference type="Gene3D" id="3.40.50.2300">
    <property type="match status" value="1"/>
</dbReference>
<feature type="modified residue" description="4-aspartylphosphate" evidence="6">
    <location>
        <position position="40"/>
    </location>
</feature>
<dbReference type="InterPro" id="IPR039420">
    <property type="entry name" value="WalR-like"/>
</dbReference>
<keyword evidence="5" id="KW-0804">Transcription</keyword>
<dbReference type="GO" id="GO:0003700">
    <property type="term" value="F:DNA-binding transcription factor activity"/>
    <property type="evidence" value="ECO:0007669"/>
    <property type="project" value="InterPro"/>
</dbReference>
<keyword evidence="10" id="KW-1185">Reference proteome</keyword>
<dbReference type="SUPFAM" id="SSF46785">
    <property type="entry name" value="Winged helix' DNA-binding domain"/>
    <property type="match status" value="1"/>
</dbReference>
<evidence type="ECO:0000256" key="4">
    <source>
        <dbReference type="ARBA" id="ARBA00023125"/>
    </source>
</evidence>
<name>A0A840AYB0_9SPHN</name>
<dbReference type="PANTHER" id="PTHR48111">
    <property type="entry name" value="REGULATOR OF RPOS"/>
    <property type="match status" value="1"/>
</dbReference>
<accession>A0A840AYB0</accession>
<dbReference type="GO" id="GO:0000156">
    <property type="term" value="F:phosphorelay response regulator activity"/>
    <property type="evidence" value="ECO:0007669"/>
    <property type="project" value="TreeGrafter"/>
</dbReference>
<dbReference type="SMART" id="SM00448">
    <property type="entry name" value="REC"/>
    <property type="match status" value="1"/>
</dbReference>
<dbReference type="Gene3D" id="1.10.10.10">
    <property type="entry name" value="Winged helix-like DNA-binding domain superfamily/Winged helix DNA-binding domain"/>
    <property type="match status" value="1"/>
</dbReference>
<evidence type="ECO:0000313" key="9">
    <source>
        <dbReference type="EMBL" id="MBB3943399.1"/>
    </source>
</evidence>
<dbReference type="InterPro" id="IPR011006">
    <property type="entry name" value="CheY-like_superfamily"/>
</dbReference>
<evidence type="ECO:0000256" key="1">
    <source>
        <dbReference type="ARBA" id="ARBA00022553"/>
    </source>
</evidence>
<dbReference type="InterPro" id="IPR036390">
    <property type="entry name" value="WH_DNA-bd_sf"/>
</dbReference>
<dbReference type="EMBL" id="JACIEA010000002">
    <property type="protein sequence ID" value="MBB3943399.1"/>
    <property type="molecule type" value="Genomic_DNA"/>
</dbReference>
<organism evidence="9 10">
    <name type="scientific">Sphingorhabdus rigui</name>
    <dbReference type="NCBI Taxonomy" id="1282858"/>
    <lineage>
        <taxon>Bacteria</taxon>
        <taxon>Pseudomonadati</taxon>
        <taxon>Pseudomonadota</taxon>
        <taxon>Alphaproteobacteria</taxon>
        <taxon>Sphingomonadales</taxon>
        <taxon>Sphingomonadaceae</taxon>
        <taxon>Sphingorhabdus</taxon>
    </lineage>
</organism>
<dbReference type="SMART" id="SM00347">
    <property type="entry name" value="HTH_MARR"/>
    <property type="match status" value="1"/>
</dbReference>
<comment type="caution">
    <text evidence="9">The sequence shown here is derived from an EMBL/GenBank/DDBJ whole genome shotgun (WGS) entry which is preliminary data.</text>
</comment>
<reference evidence="9 10" key="1">
    <citation type="submission" date="2020-08" db="EMBL/GenBank/DDBJ databases">
        <title>Genomic Encyclopedia of Type Strains, Phase IV (KMG-IV): sequencing the most valuable type-strain genomes for metagenomic binning, comparative biology and taxonomic classification.</title>
        <authorList>
            <person name="Goeker M."/>
        </authorList>
    </citation>
    <scope>NUCLEOTIDE SEQUENCE [LARGE SCALE GENOMIC DNA]</scope>
    <source>
        <strain evidence="9 10">DSM 29050</strain>
    </source>
</reference>
<evidence type="ECO:0000256" key="5">
    <source>
        <dbReference type="ARBA" id="ARBA00023163"/>
    </source>
</evidence>
<dbReference type="Proteomes" id="UP000581447">
    <property type="component" value="Unassembled WGS sequence"/>
</dbReference>
<dbReference type="GO" id="GO:0005829">
    <property type="term" value="C:cytosol"/>
    <property type="evidence" value="ECO:0007669"/>
    <property type="project" value="TreeGrafter"/>
</dbReference>
<dbReference type="InterPro" id="IPR036388">
    <property type="entry name" value="WH-like_DNA-bd_sf"/>
</dbReference>